<reference evidence="1" key="1">
    <citation type="submission" date="2022-09" db="EMBL/GenBank/DDBJ databases">
        <title>Actin cytoskeleton and complex cell architecture in an #Asgard archaeon.</title>
        <authorList>
            <person name="Ponce Toledo R.I."/>
            <person name="Schleper C."/>
            <person name="Rodrigues Oliveira T."/>
            <person name="Wollweber F."/>
            <person name="Xu J."/>
            <person name="Rittmann S."/>
            <person name="Klingl A."/>
            <person name="Pilhofer M."/>
        </authorList>
    </citation>
    <scope>NUCLEOTIDE SEQUENCE</scope>
    <source>
        <strain evidence="1">B-35</strain>
    </source>
</reference>
<proteinExistence type="predicted"/>
<evidence type="ECO:0000313" key="2">
    <source>
        <dbReference type="Proteomes" id="UP001208689"/>
    </source>
</evidence>
<evidence type="ECO:0000313" key="1">
    <source>
        <dbReference type="EMBL" id="UYP45164.1"/>
    </source>
</evidence>
<protein>
    <submittedName>
        <fullName evidence="1">Uncharacterized protein</fullName>
    </submittedName>
</protein>
<dbReference type="Proteomes" id="UP001208689">
    <property type="component" value="Chromosome"/>
</dbReference>
<dbReference type="EMBL" id="CP104013">
    <property type="protein sequence ID" value="UYP45164.1"/>
    <property type="molecule type" value="Genomic_DNA"/>
</dbReference>
<sequence>MITSNVEPLKYQEEEIFTCITFSSTKLGPRLVGNASDWGLKHFSKETLFSVIHDSLLIRSPKALLFINNVFGESFRIYVLKYNRRFYDYRYQGDSFSICVFVPSSFKGIVQLDKSIESFDWTQFISSSGSIEKLVEELHKKMHMK</sequence>
<name>A0ABY6HRR8_9ARCH</name>
<gene>
    <name evidence="1" type="ORF">NEF87_001449</name>
</gene>
<organism evidence="1 2">
    <name type="scientific">Candidatus Lokiarchaeum ossiferum</name>
    <dbReference type="NCBI Taxonomy" id="2951803"/>
    <lineage>
        <taxon>Archaea</taxon>
        <taxon>Promethearchaeati</taxon>
        <taxon>Promethearchaeota</taxon>
        <taxon>Promethearchaeia</taxon>
        <taxon>Promethearchaeales</taxon>
        <taxon>Promethearchaeaceae</taxon>
        <taxon>Candidatus Lokiarchaeum</taxon>
    </lineage>
</organism>
<accession>A0ABY6HRR8</accession>
<keyword evidence="2" id="KW-1185">Reference proteome</keyword>